<name>A0A1B6NVV5_9ZZZZ</name>
<proteinExistence type="predicted"/>
<evidence type="ECO:0000259" key="1">
    <source>
        <dbReference type="PROSITE" id="PS50887"/>
    </source>
</evidence>
<dbReference type="NCBIfam" id="TIGR00254">
    <property type="entry name" value="GGDEF"/>
    <property type="match status" value="1"/>
</dbReference>
<feature type="domain" description="GGDEF" evidence="1">
    <location>
        <begin position="352"/>
        <end position="496"/>
    </location>
</feature>
<comment type="caution">
    <text evidence="2">The sequence shown here is derived from an EMBL/GenBank/DDBJ whole genome shotgun (WGS) entry which is preliminary data.</text>
</comment>
<dbReference type="PANTHER" id="PTHR45138:SF9">
    <property type="entry name" value="DIGUANYLATE CYCLASE DGCM-RELATED"/>
    <property type="match status" value="1"/>
</dbReference>
<dbReference type="EMBL" id="AYSL01000450">
    <property type="protein sequence ID" value="KTF07589.1"/>
    <property type="molecule type" value="Genomic_DNA"/>
</dbReference>
<evidence type="ECO:0000313" key="2">
    <source>
        <dbReference type="EMBL" id="KTF07589.1"/>
    </source>
</evidence>
<dbReference type="Gene3D" id="3.30.70.270">
    <property type="match status" value="1"/>
</dbReference>
<dbReference type="CDD" id="cd01949">
    <property type="entry name" value="GGDEF"/>
    <property type="match status" value="1"/>
</dbReference>
<dbReference type="PROSITE" id="PS50887">
    <property type="entry name" value="GGDEF"/>
    <property type="match status" value="1"/>
</dbReference>
<dbReference type="Gene3D" id="3.30.450.40">
    <property type="match status" value="1"/>
</dbReference>
<dbReference type="GO" id="GO:0052621">
    <property type="term" value="F:diguanylate cyclase activity"/>
    <property type="evidence" value="ECO:0007669"/>
    <property type="project" value="TreeGrafter"/>
</dbReference>
<dbReference type="GO" id="GO:0005886">
    <property type="term" value="C:plasma membrane"/>
    <property type="evidence" value="ECO:0007669"/>
    <property type="project" value="TreeGrafter"/>
</dbReference>
<sequence>MNKTEALSILRQIPSSILFKSAESSEVYASQYFERSFGIIDAEVFESRSFTFFEQKSKREVSVGENPFFLVQSGQQVADYFRLQTSSRTMNCFIEGEFVQTTTCDWIVLHIKTDITGLLDLSKKDSHINKHITFNQLLTNFSSKLINADVNELDNIIDQALAAFGTFCDVDRCYLFEFLEGGELMSNTHEWVAAGVTPYIDELQNMPANSLPFFMSHITNGLFKVDDVSTLPESASLEKTAFEEQRIYSILCSRIMVDGTIYGFIGCDIIGAPYSWKAFDIEYLRRIGEMLGNTLQNLHNRKALQKMQTELLEANKQLERLANIDGLTGLANRRLFDATIKSDMERSKQNDIPISLLLIDVDYFKQYNDYYGHVAGDNVLKRVAETLSNSCLGNDDLVARYGGEEFAIILPGTDSDALECIAARVLRNVSQLSIAHDKSNIKDTLTVSIGMACFNSRQSTKHNSVEKEHYNATSFIEDVDSALYRAKNSGRNCATF</sequence>
<dbReference type="SUPFAM" id="SSF55781">
    <property type="entry name" value="GAF domain-like"/>
    <property type="match status" value="1"/>
</dbReference>
<accession>A0A1B6NVV5</accession>
<dbReference type="PANTHER" id="PTHR45138">
    <property type="entry name" value="REGULATORY COMPONENTS OF SENSORY TRANSDUCTION SYSTEM"/>
    <property type="match status" value="1"/>
</dbReference>
<dbReference type="InterPro" id="IPR029016">
    <property type="entry name" value="GAF-like_dom_sf"/>
</dbReference>
<dbReference type="GO" id="GO:1902201">
    <property type="term" value="P:negative regulation of bacterial-type flagellum-dependent cell motility"/>
    <property type="evidence" value="ECO:0007669"/>
    <property type="project" value="TreeGrafter"/>
</dbReference>
<dbReference type="InterPro" id="IPR043128">
    <property type="entry name" value="Rev_trsase/Diguanyl_cyclase"/>
</dbReference>
<organism evidence="2">
    <name type="scientific">marine sediment metagenome</name>
    <dbReference type="NCBI Taxonomy" id="412755"/>
    <lineage>
        <taxon>unclassified sequences</taxon>
        <taxon>metagenomes</taxon>
        <taxon>ecological metagenomes</taxon>
    </lineage>
</organism>
<dbReference type="SMART" id="SM00267">
    <property type="entry name" value="GGDEF"/>
    <property type="match status" value="1"/>
</dbReference>
<dbReference type="Pfam" id="PF00990">
    <property type="entry name" value="GGDEF"/>
    <property type="match status" value="1"/>
</dbReference>
<dbReference type="InterPro" id="IPR000160">
    <property type="entry name" value="GGDEF_dom"/>
</dbReference>
<dbReference type="AlphaFoldDB" id="A0A1B6NVV5"/>
<dbReference type="InterPro" id="IPR050469">
    <property type="entry name" value="Diguanylate_Cyclase"/>
</dbReference>
<gene>
    <name evidence="2" type="ORF">MGSAQ_000914</name>
</gene>
<dbReference type="InterPro" id="IPR029787">
    <property type="entry name" value="Nucleotide_cyclase"/>
</dbReference>
<dbReference type="FunFam" id="3.30.70.270:FF:000001">
    <property type="entry name" value="Diguanylate cyclase domain protein"/>
    <property type="match status" value="1"/>
</dbReference>
<dbReference type="GO" id="GO:0043709">
    <property type="term" value="P:cell adhesion involved in single-species biofilm formation"/>
    <property type="evidence" value="ECO:0007669"/>
    <property type="project" value="TreeGrafter"/>
</dbReference>
<reference evidence="2" key="1">
    <citation type="submission" date="2013-11" db="EMBL/GenBank/DDBJ databases">
        <title>Microbial diversity, functional groups and degradation webs in Northern and Southern Mediterranean and Red Sea marine crude oil polluted sites.</title>
        <authorList>
            <person name="Daffonchio D."/>
            <person name="Mapelli F."/>
            <person name="Ferrer M."/>
            <person name="Richter M."/>
            <person name="Cherif A."/>
            <person name="Malkawi H.I."/>
            <person name="Yakimov M.M."/>
            <person name="Abdel-Fattah Y.R."/>
            <person name="Blaghen M."/>
            <person name="Golyshin P.N."/>
            <person name="Kalogerakis N."/>
            <person name="Boon N."/>
            <person name="Magagnini M."/>
            <person name="Fava F."/>
        </authorList>
    </citation>
    <scope>NUCLEOTIDE SEQUENCE</scope>
</reference>
<dbReference type="SUPFAM" id="SSF55073">
    <property type="entry name" value="Nucleotide cyclase"/>
    <property type="match status" value="1"/>
</dbReference>
<protein>
    <submittedName>
        <fullName evidence="2">Diguanylate cyclase/phosphodiesterase (GGDEF &amp; EAL domain) with Phytochrome (GAF)</fullName>
    </submittedName>
</protein>